<evidence type="ECO:0000313" key="4">
    <source>
        <dbReference type="EMBL" id="CNW17250.1"/>
    </source>
</evidence>
<dbReference type="EMBL" id="CGCX01000153">
    <property type="protein sequence ID" value="CFR68480.1"/>
    <property type="molecule type" value="Genomic_DNA"/>
</dbReference>
<dbReference type="Proteomes" id="UP000050164">
    <property type="component" value="Unassembled WGS sequence"/>
</dbReference>
<dbReference type="Proteomes" id="UP000046947">
    <property type="component" value="Unassembled WGS sequence"/>
</dbReference>
<dbReference type="EMBL" id="CFOH01000392">
    <property type="protein sequence ID" value="CFE54735.1"/>
    <property type="molecule type" value="Genomic_DNA"/>
</dbReference>
<dbReference type="Proteomes" id="UP000039217">
    <property type="component" value="Unassembled WGS sequence"/>
</dbReference>
<evidence type="ECO:0000313" key="5">
    <source>
        <dbReference type="EMBL" id="COX45925.1"/>
    </source>
</evidence>
<organism evidence="3 12">
    <name type="scientific">Mycobacterium tuberculosis</name>
    <dbReference type="NCBI Taxonomy" id="1773"/>
    <lineage>
        <taxon>Bacteria</taxon>
        <taxon>Bacillati</taxon>
        <taxon>Actinomycetota</taxon>
        <taxon>Actinomycetes</taxon>
        <taxon>Mycobacteriales</taxon>
        <taxon>Mycobacteriaceae</taxon>
        <taxon>Mycobacterium</taxon>
        <taxon>Mycobacterium tuberculosis complex</taxon>
    </lineage>
</organism>
<sequence length="120" mass="12614">MVKPGKRPWVQSKLPPSTITPAMAAPCPPRYLVAECTTMSAPWANGWIRYGVAMVLSTINGTPLRWATSETAGVSSRSICGLEMVSAKNALVLGRTAACQVSRSSGSSTKLTSMPSLASE</sequence>
<evidence type="ECO:0000313" key="8">
    <source>
        <dbReference type="Proteomes" id="UP000039217"/>
    </source>
</evidence>
<dbReference type="EMBL" id="CSBK01002796">
    <property type="protein sequence ID" value="CPA24248.1"/>
    <property type="molecule type" value="Genomic_DNA"/>
</dbReference>
<evidence type="ECO:0000313" key="3">
    <source>
        <dbReference type="EMBL" id="CKU31148.1"/>
    </source>
</evidence>
<protein>
    <submittedName>
        <fullName evidence="3">Uncharacterized protein</fullName>
    </submittedName>
</protein>
<reference evidence="6" key="2">
    <citation type="submission" date="2015-03" db="EMBL/GenBank/DDBJ databases">
        <authorList>
            <consortium name="Pathogen Informatics"/>
            <person name="Murphy D."/>
        </authorList>
    </citation>
    <scope>NUCLEOTIDE SEQUENCE</scope>
    <source>
        <strain evidence="6">N09902308</strain>
    </source>
</reference>
<dbReference type="Proteomes" id="UP000039021">
    <property type="component" value="Unassembled WGS sequence"/>
</dbReference>
<dbReference type="EMBL" id="CQQC01001697">
    <property type="protein sequence ID" value="CNW17250.1"/>
    <property type="molecule type" value="Genomic_DNA"/>
</dbReference>
<dbReference type="Proteomes" id="UP000044938">
    <property type="component" value="Unassembled WGS sequence"/>
</dbReference>
<dbReference type="EMBL" id="CNFT01002496">
    <property type="protein sequence ID" value="CKU31148.1"/>
    <property type="molecule type" value="Genomic_DNA"/>
</dbReference>
<evidence type="ECO:0000313" key="11">
    <source>
        <dbReference type="Proteomes" id="UP000046947"/>
    </source>
</evidence>
<evidence type="ECO:0000313" key="10">
    <source>
        <dbReference type="Proteomes" id="UP000046680"/>
    </source>
</evidence>
<proteinExistence type="predicted"/>
<accession>A0A655AVN6</accession>
<evidence type="ECO:0000313" key="1">
    <source>
        <dbReference type="EMBL" id="CFE54735.1"/>
    </source>
</evidence>
<evidence type="ECO:0000313" key="12">
    <source>
        <dbReference type="Proteomes" id="UP000050164"/>
    </source>
</evidence>
<dbReference type="EMBL" id="CSAJ01001001">
    <property type="protein sequence ID" value="COX45925.1"/>
    <property type="molecule type" value="Genomic_DNA"/>
</dbReference>
<dbReference type="AlphaFoldDB" id="A0A655AVN6"/>
<evidence type="ECO:0000313" key="9">
    <source>
        <dbReference type="Proteomes" id="UP000044938"/>
    </source>
</evidence>
<dbReference type="Proteomes" id="UP000046680">
    <property type="component" value="Unassembled WGS sequence"/>
</dbReference>
<evidence type="ECO:0000313" key="7">
    <source>
        <dbReference type="Proteomes" id="UP000039021"/>
    </source>
</evidence>
<name>A0A655AVN6_MYCTX</name>
<evidence type="ECO:0000313" key="2">
    <source>
        <dbReference type="EMBL" id="CFR68480.1"/>
    </source>
</evidence>
<evidence type="ECO:0000313" key="6">
    <source>
        <dbReference type="EMBL" id="CPA24248.1"/>
    </source>
</evidence>
<reference evidence="7 8" key="1">
    <citation type="submission" date="2015-03" db="EMBL/GenBank/DDBJ databases">
        <authorList>
            <consortium name="Pathogen Informatics"/>
        </authorList>
    </citation>
    <scope>NUCLEOTIDE SEQUENCE [LARGE SCALE GENOMIC DNA]</scope>
    <source>
        <strain evidence="3 12">Bir 185</strain>
        <strain evidence="2 10">C09601061</strain>
        <strain evidence="4 8">D00501624</strain>
        <strain evidence="1 11">H09601792</strain>
        <strain evidence="5 9">M09401471</strain>
        <strain evidence="7">N09902308</strain>
    </source>
</reference>
<gene>
    <name evidence="2" type="ORF">ERS007657_00663</name>
    <name evidence="4" type="ORF">ERS007661_03627</name>
    <name evidence="1" type="ORF">ERS007688_02380</name>
    <name evidence="5" type="ORF">ERS007720_04541</name>
    <name evidence="6" type="ORF">ERS007739_04461</name>
    <name evidence="3" type="ORF">ERS027659_05160</name>
</gene>